<feature type="signal peptide" evidence="3">
    <location>
        <begin position="1"/>
        <end position="24"/>
    </location>
</feature>
<dbReference type="Gene3D" id="3.40.50.1820">
    <property type="entry name" value="alpha/beta hydrolase"/>
    <property type="match status" value="1"/>
</dbReference>
<dbReference type="InterPro" id="IPR019826">
    <property type="entry name" value="Carboxylesterase_B_AS"/>
</dbReference>
<keyword evidence="3" id="KW-0732">Signal</keyword>
<evidence type="ECO:0000256" key="1">
    <source>
        <dbReference type="ARBA" id="ARBA00005964"/>
    </source>
</evidence>
<evidence type="ECO:0000259" key="4">
    <source>
        <dbReference type="Pfam" id="PF00135"/>
    </source>
</evidence>
<organism evidence="5 6">
    <name type="scientific">Pseudobacteroides cellulosolvens ATCC 35603 = DSM 2933</name>
    <dbReference type="NCBI Taxonomy" id="398512"/>
    <lineage>
        <taxon>Bacteria</taxon>
        <taxon>Bacillati</taxon>
        <taxon>Bacillota</taxon>
        <taxon>Clostridia</taxon>
        <taxon>Eubacteriales</taxon>
        <taxon>Oscillospiraceae</taxon>
        <taxon>Pseudobacteroides</taxon>
    </lineage>
</organism>
<dbReference type="GO" id="GO:0016787">
    <property type="term" value="F:hydrolase activity"/>
    <property type="evidence" value="ECO:0007669"/>
    <property type="project" value="UniProtKB-KW"/>
</dbReference>
<dbReference type="eggNOG" id="COG2272">
    <property type="taxonomic scope" value="Bacteria"/>
</dbReference>
<dbReference type="Pfam" id="PF00135">
    <property type="entry name" value="COesterase"/>
    <property type="match status" value="1"/>
</dbReference>
<dbReference type="RefSeq" id="WP_036935240.1">
    <property type="nucleotide sequence ID" value="NZ_JQKC01000001.1"/>
</dbReference>
<dbReference type="PANTHER" id="PTHR11559">
    <property type="entry name" value="CARBOXYLESTERASE"/>
    <property type="match status" value="1"/>
</dbReference>
<gene>
    <name evidence="5" type="ORF">Bccel_4896</name>
</gene>
<keyword evidence="2 3" id="KW-0378">Hydrolase</keyword>
<proteinExistence type="inferred from homology"/>
<evidence type="ECO:0000313" key="5">
    <source>
        <dbReference type="EMBL" id="KNY29622.1"/>
    </source>
</evidence>
<name>A0A0L6JW12_9FIRM</name>
<dbReference type="InterPro" id="IPR050309">
    <property type="entry name" value="Type-B_Carboxylest/Lipase"/>
</dbReference>
<evidence type="ECO:0000256" key="3">
    <source>
        <dbReference type="RuleBase" id="RU361235"/>
    </source>
</evidence>
<protein>
    <recommendedName>
        <fullName evidence="3">Carboxylic ester hydrolase</fullName>
        <ecNumber evidence="3">3.1.1.-</ecNumber>
    </recommendedName>
</protein>
<feature type="domain" description="Carboxylesterase type B" evidence="4">
    <location>
        <begin position="138"/>
        <end position="628"/>
    </location>
</feature>
<evidence type="ECO:0000313" key="6">
    <source>
        <dbReference type="Proteomes" id="UP000036923"/>
    </source>
</evidence>
<accession>A0A0L6JW12</accession>
<dbReference type="SUPFAM" id="SSF53474">
    <property type="entry name" value="alpha/beta-Hydrolases"/>
    <property type="match status" value="1"/>
</dbReference>
<dbReference type="InterPro" id="IPR029058">
    <property type="entry name" value="AB_hydrolase_fold"/>
</dbReference>
<dbReference type="InterPro" id="IPR002018">
    <property type="entry name" value="CarbesteraseB"/>
</dbReference>
<sequence length="674" mass="75344" precursor="true">MKKFLSYFVVGVLILTLAGGSAFSAESNSSNASKYSHGNYFPIASPLDVIKELRDQIAKLPDNAFIDVKKTKHSKSHLDKKLEDIIKKLKDGNYESARKYLSENFKKDMEKSIVLQEHALLLAKIDTILVSIEHACETTVKISSGKVAGLSLEPDCWTWVGIPYAKPPVGKLRWKAPREPKPWKGIRFSTFDLSRSIQNEQTLYWSPTGQVIGSEDCLYLNVCRPKTKEKNLPVYFWIHGGGNVTGGAEDFFFAQFLAQKYNVVVVVVEYRLGAMGWLTHPALTSNGTVEDKSGNFGTLDIIKALKWVQGNIRQFGGNPKNVTVAGQSAGGTNVLSLMVSPLAKDLFHKAVVESSGLVNISVEKGVEKTNNIIDKLLVADNTCADLESAAAHRKIMTNKEIEAYLRSKSAVEITKAYPTSAEPIIDGNVITDTVASAFESGNYNKVPIIIGSNEDEYKPFLPLMIADFPTYTGHKWSDIQSVLGVNGKSMTLEEVMPADSQDRQFFELLAKYPSMNWKATMVDSLAGSLKKHQDDVYCYYFKWKGKGAKVPFDFLVGAGHSFELPFFFGWDKDLWNISYTEENEKGRIALQDAIMSYVSSFASTGNPNKGNSSLPNWEKWSNIPNEPKSIIFDADLNESKISMMNEEFKKEDIMMEVNNLTEWQKNVIFNIIWF</sequence>
<evidence type="ECO:0000256" key="2">
    <source>
        <dbReference type="ARBA" id="ARBA00022801"/>
    </source>
</evidence>
<dbReference type="AlphaFoldDB" id="A0A0L6JW12"/>
<reference evidence="6" key="1">
    <citation type="submission" date="2015-07" db="EMBL/GenBank/DDBJ databases">
        <title>Near-Complete Genome Sequence of the Cellulolytic Bacterium Bacteroides (Pseudobacteroides) cellulosolvens ATCC 35603.</title>
        <authorList>
            <person name="Dassa B."/>
            <person name="Utturkar S.M."/>
            <person name="Klingeman D.M."/>
            <person name="Hurt R.A."/>
            <person name="Keller M."/>
            <person name="Xu J."/>
            <person name="Reddy Y.H.K."/>
            <person name="Borovok I."/>
            <person name="Grinberg I.R."/>
            <person name="Lamed R."/>
            <person name="Zhivin O."/>
            <person name="Bayer E.A."/>
            <person name="Brown S.D."/>
        </authorList>
    </citation>
    <scope>NUCLEOTIDE SEQUENCE [LARGE SCALE GENOMIC DNA]</scope>
    <source>
        <strain evidence="6">DSM 2933</strain>
    </source>
</reference>
<dbReference type="EC" id="3.1.1.-" evidence="3"/>
<feature type="chain" id="PRO_5005394539" description="Carboxylic ester hydrolase" evidence="3">
    <location>
        <begin position="25"/>
        <end position="674"/>
    </location>
</feature>
<keyword evidence="6" id="KW-1185">Reference proteome</keyword>
<dbReference type="PROSITE" id="PS00122">
    <property type="entry name" value="CARBOXYLESTERASE_B_1"/>
    <property type="match status" value="1"/>
</dbReference>
<dbReference type="STRING" id="398512.Bccel_4896"/>
<comment type="caution">
    <text evidence="5">The sequence shown here is derived from an EMBL/GenBank/DDBJ whole genome shotgun (WGS) entry which is preliminary data.</text>
</comment>
<dbReference type="Proteomes" id="UP000036923">
    <property type="component" value="Unassembled WGS sequence"/>
</dbReference>
<dbReference type="EMBL" id="LGTC01000001">
    <property type="protein sequence ID" value="KNY29622.1"/>
    <property type="molecule type" value="Genomic_DNA"/>
</dbReference>
<comment type="similarity">
    <text evidence="1 3">Belongs to the type-B carboxylesterase/lipase family.</text>
</comment>
<dbReference type="OrthoDB" id="9775851at2"/>
<dbReference type="ESTHER" id="9firm-a0a0l6jw12">
    <property type="family name" value="Carb_B_Bacteria"/>
</dbReference>